<protein>
    <recommendedName>
        <fullName evidence="6">LPS-assembly lipoprotein LptE</fullName>
    </recommendedName>
</protein>
<comment type="caution">
    <text evidence="8">The sequence shown here is derived from an EMBL/GenBank/DDBJ whole genome shotgun (WGS) entry which is preliminary data.</text>
</comment>
<keyword evidence="2 6" id="KW-0472">Membrane</keyword>
<dbReference type="GO" id="GO:0043165">
    <property type="term" value="P:Gram-negative-bacterium-type cell outer membrane assembly"/>
    <property type="evidence" value="ECO:0007669"/>
    <property type="project" value="UniProtKB-UniRule"/>
</dbReference>
<evidence type="ECO:0000256" key="1">
    <source>
        <dbReference type="ARBA" id="ARBA00022729"/>
    </source>
</evidence>
<evidence type="ECO:0000256" key="5">
    <source>
        <dbReference type="ARBA" id="ARBA00023288"/>
    </source>
</evidence>
<dbReference type="InterPro" id="IPR007485">
    <property type="entry name" value="LPS_assembly_LptE"/>
</dbReference>
<keyword evidence="7" id="KW-1133">Transmembrane helix</keyword>
<keyword evidence="5 8" id="KW-0449">Lipoprotein</keyword>
<keyword evidence="7" id="KW-0812">Transmembrane</keyword>
<keyword evidence="4 6" id="KW-0998">Cell outer membrane</keyword>
<dbReference type="EMBL" id="JACBYR010000001">
    <property type="protein sequence ID" value="NYE83060.1"/>
    <property type="molecule type" value="Genomic_DNA"/>
</dbReference>
<dbReference type="GO" id="GO:1990351">
    <property type="term" value="C:transporter complex"/>
    <property type="evidence" value="ECO:0007669"/>
    <property type="project" value="TreeGrafter"/>
</dbReference>
<dbReference type="Proteomes" id="UP000542125">
    <property type="component" value="Unassembled WGS sequence"/>
</dbReference>
<evidence type="ECO:0000256" key="7">
    <source>
        <dbReference type="SAM" id="Phobius"/>
    </source>
</evidence>
<reference evidence="8 9" key="1">
    <citation type="submission" date="2020-07" db="EMBL/GenBank/DDBJ databases">
        <title>Genomic Encyclopedia of Type Strains, Phase IV (KMG-V): Genome sequencing to study the core and pangenomes of soil and plant-associated prokaryotes.</title>
        <authorList>
            <person name="Whitman W."/>
        </authorList>
    </citation>
    <scope>NUCLEOTIDE SEQUENCE [LARGE SCALE GENOMIC DNA]</scope>
    <source>
        <strain evidence="8 9">SAS40</strain>
    </source>
</reference>
<dbReference type="PROSITE" id="PS51318">
    <property type="entry name" value="TAT"/>
    <property type="match status" value="1"/>
</dbReference>
<gene>
    <name evidence="6" type="primary">lptE</name>
    <name evidence="8" type="ORF">FHW18_002331</name>
</gene>
<dbReference type="GO" id="GO:0001530">
    <property type="term" value="F:lipopolysaccharide binding"/>
    <property type="evidence" value="ECO:0007669"/>
    <property type="project" value="TreeGrafter"/>
</dbReference>
<dbReference type="Pfam" id="PF04390">
    <property type="entry name" value="LptE"/>
    <property type="match status" value="1"/>
</dbReference>
<evidence type="ECO:0000256" key="2">
    <source>
        <dbReference type="ARBA" id="ARBA00023136"/>
    </source>
</evidence>
<dbReference type="Gene3D" id="3.30.160.150">
    <property type="entry name" value="Lipoprotein like domain"/>
    <property type="match status" value="1"/>
</dbReference>
<dbReference type="HAMAP" id="MF_01186">
    <property type="entry name" value="LPS_assembly_LptE"/>
    <property type="match status" value="1"/>
</dbReference>
<proteinExistence type="inferred from homology"/>
<evidence type="ECO:0000256" key="6">
    <source>
        <dbReference type="HAMAP-Rule" id="MF_01186"/>
    </source>
</evidence>
<evidence type="ECO:0000256" key="4">
    <source>
        <dbReference type="ARBA" id="ARBA00023237"/>
    </source>
</evidence>
<comment type="function">
    <text evidence="6">Together with LptD, is involved in the assembly of lipopolysaccharide (LPS) at the surface of the outer membrane. Required for the proper assembly of LptD. Binds LPS and may serve as the LPS recognition site at the outer membrane.</text>
</comment>
<dbReference type="PANTHER" id="PTHR38098">
    <property type="entry name" value="LPS-ASSEMBLY LIPOPROTEIN LPTE"/>
    <property type="match status" value="1"/>
</dbReference>
<comment type="similarity">
    <text evidence="6">Belongs to the LptE lipoprotein family.</text>
</comment>
<feature type="transmembrane region" description="Helical" evidence="7">
    <location>
        <begin position="25"/>
        <end position="45"/>
    </location>
</feature>
<evidence type="ECO:0000256" key="3">
    <source>
        <dbReference type="ARBA" id="ARBA00023139"/>
    </source>
</evidence>
<sequence>MMDSRSTLQDSGFLTAGIAPGRRRALQALGAVGVMALLGGCGFALRGTADLPFKTLYVNLEDTSELGAQLRRYVRTTTSTQIVEDPKAAEAQLQVLSDTRERSVLSLDASGRVREFELRYLFTFRLHNGKGYEFIQPTTIMLKRDLTFNDAATLAKESEANLLYRDMQMEVIQQLLRRMAAVEPV</sequence>
<keyword evidence="9" id="KW-1185">Reference proteome</keyword>
<evidence type="ECO:0000313" key="9">
    <source>
        <dbReference type="Proteomes" id="UP000542125"/>
    </source>
</evidence>
<dbReference type="GO" id="GO:0009279">
    <property type="term" value="C:cell outer membrane"/>
    <property type="evidence" value="ECO:0007669"/>
    <property type="project" value="UniProtKB-UniRule"/>
</dbReference>
<dbReference type="PANTHER" id="PTHR38098:SF1">
    <property type="entry name" value="LPS-ASSEMBLY LIPOPROTEIN LPTE"/>
    <property type="match status" value="1"/>
</dbReference>
<organism evidence="8 9">
    <name type="scientific">Pigmentiphaga litoralis</name>
    <dbReference type="NCBI Taxonomy" id="516702"/>
    <lineage>
        <taxon>Bacteria</taxon>
        <taxon>Pseudomonadati</taxon>
        <taxon>Pseudomonadota</taxon>
        <taxon>Betaproteobacteria</taxon>
        <taxon>Burkholderiales</taxon>
        <taxon>Alcaligenaceae</taxon>
        <taxon>Pigmentiphaga</taxon>
    </lineage>
</organism>
<dbReference type="InterPro" id="IPR006311">
    <property type="entry name" value="TAT_signal"/>
</dbReference>
<dbReference type="GO" id="GO:0015920">
    <property type="term" value="P:lipopolysaccharide transport"/>
    <property type="evidence" value="ECO:0007669"/>
    <property type="project" value="TreeGrafter"/>
</dbReference>
<accession>A0A7Y9ITZ6</accession>
<dbReference type="AlphaFoldDB" id="A0A7Y9ITZ6"/>
<name>A0A7Y9ITZ6_9BURK</name>
<keyword evidence="1" id="KW-0732">Signal</keyword>
<comment type="subunit">
    <text evidence="6">Component of the lipopolysaccharide transport and assembly complex. Interacts with LptD.</text>
</comment>
<keyword evidence="3" id="KW-0564">Palmitate</keyword>
<evidence type="ECO:0000313" key="8">
    <source>
        <dbReference type="EMBL" id="NYE83060.1"/>
    </source>
</evidence>